<dbReference type="Pfam" id="PF01048">
    <property type="entry name" value="PNP_UDP_1"/>
    <property type="match status" value="1"/>
</dbReference>
<dbReference type="PANTHER" id="PTHR11904">
    <property type="entry name" value="METHYLTHIOADENOSINE/PURINE NUCLEOSIDE PHOSPHORYLASE"/>
    <property type="match status" value="1"/>
</dbReference>
<dbReference type="PANTHER" id="PTHR11904:SF9">
    <property type="entry name" value="PURINE NUCLEOSIDE PHOSPHORYLASE-RELATED"/>
    <property type="match status" value="1"/>
</dbReference>
<dbReference type="Gene3D" id="3.40.50.1580">
    <property type="entry name" value="Nucleoside phosphorylase domain"/>
    <property type="match status" value="1"/>
</dbReference>
<dbReference type="InParanoid" id="F7PUB4"/>
<feature type="domain" description="Nucleoside phosphorylase" evidence="9">
    <location>
        <begin position="61"/>
        <end position="127"/>
    </location>
</feature>
<dbReference type="EMBL" id="AFNU02000008">
    <property type="protein sequence ID" value="ERJ11700.1"/>
    <property type="molecule type" value="Genomic_DNA"/>
</dbReference>
<evidence type="ECO:0000256" key="4">
    <source>
        <dbReference type="ARBA" id="ARBA00011886"/>
    </source>
</evidence>
<evidence type="ECO:0000256" key="6">
    <source>
        <dbReference type="ARBA" id="ARBA00022679"/>
    </source>
</evidence>
<dbReference type="GO" id="GO:0009116">
    <property type="term" value="P:nucleoside metabolic process"/>
    <property type="evidence" value="ECO:0007669"/>
    <property type="project" value="InterPro"/>
</dbReference>
<dbReference type="eggNOG" id="COG0005">
    <property type="taxonomic scope" value="Bacteria"/>
</dbReference>
<evidence type="ECO:0000256" key="5">
    <source>
        <dbReference type="ARBA" id="ARBA00022676"/>
    </source>
</evidence>
<accession>F7PUB4</accession>
<evidence type="ECO:0000256" key="3">
    <source>
        <dbReference type="ARBA" id="ARBA00006751"/>
    </source>
</evidence>
<dbReference type="GO" id="GO:0005737">
    <property type="term" value="C:cytoplasm"/>
    <property type="evidence" value="ECO:0007669"/>
    <property type="project" value="TreeGrafter"/>
</dbReference>
<dbReference type="InterPro" id="IPR000845">
    <property type="entry name" value="Nucleoside_phosphorylase_d"/>
</dbReference>
<reference evidence="10 11" key="2">
    <citation type="journal article" date="2013" name="PLoS ONE">
        <title>INDIGO - INtegrated Data Warehouse of MIcrobial GenOmes with Examples from the Red Sea Extremophiles.</title>
        <authorList>
            <person name="Alam I."/>
            <person name="Antunes A."/>
            <person name="Kamau A.A."/>
            <person name="Ba Alawi W."/>
            <person name="Kalkatawi M."/>
            <person name="Stingl U."/>
            <person name="Bajic V.B."/>
        </authorList>
    </citation>
    <scope>NUCLEOTIDE SEQUENCE [LARGE SCALE GENOMIC DNA]</scope>
    <source>
        <strain evidence="10 11">SSD-17B</strain>
    </source>
</reference>
<comment type="similarity">
    <text evidence="3">Belongs to the PNP/MTAP phosphorylase family.</text>
</comment>
<evidence type="ECO:0000256" key="2">
    <source>
        <dbReference type="ARBA" id="ARBA00005058"/>
    </source>
</evidence>
<dbReference type="InterPro" id="IPR011268">
    <property type="entry name" value="Purine_phosphorylase"/>
</dbReference>
<keyword evidence="5 10" id="KW-0328">Glycosyltransferase</keyword>
<evidence type="ECO:0000259" key="9">
    <source>
        <dbReference type="Pfam" id="PF01048"/>
    </source>
</evidence>
<name>F7PUB4_9MOLU</name>
<dbReference type="InterPro" id="IPR035994">
    <property type="entry name" value="Nucleoside_phosphorylase_sf"/>
</dbReference>
<keyword evidence="11" id="KW-1185">Reference proteome</keyword>
<evidence type="ECO:0000313" key="10">
    <source>
        <dbReference type="EMBL" id="ERJ11700.1"/>
    </source>
</evidence>
<keyword evidence="6 10" id="KW-0808">Transferase</keyword>
<evidence type="ECO:0000256" key="7">
    <source>
        <dbReference type="ARBA" id="ARBA00031036"/>
    </source>
</evidence>
<reference evidence="10 11" key="1">
    <citation type="journal article" date="2011" name="J. Bacteriol.">
        <title>Genome sequence of Haloplasma contractile, an unusual contractile bacterium from a deep-sea anoxic brine lake.</title>
        <authorList>
            <person name="Antunes A."/>
            <person name="Alam I."/>
            <person name="El Dorry H."/>
            <person name="Siam R."/>
            <person name="Robertson A."/>
            <person name="Bajic V.B."/>
            <person name="Stingl U."/>
        </authorList>
    </citation>
    <scope>NUCLEOTIDE SEQUENCE [LARGE SCALE GENOMIC DNA]</scope>
    <source>
        <strain evidence="10 11">SSD-17B</strain>
    </source>
</reference>
<proteinExistence type="inferred from homology"/>
<dbReference type="STRING" id="1033810.HLPCO_002183"/>
<comment type="function">
    <text evidence="1">The purine nucleoside phosphorylases catalyze the phosphorolytic breakdown of the N-glycosidic bond in the beta-(deoxy)ribonucleoside molecules, with the formation of the corresponding free purine bases and pentose-1-phosphate. Cleaves guanosine, inosine, 2'-deoxyguanosine and 2'-deoxyinosine.</text>
</comment>
<comment type="pathway">
    <text evidence="2">Purine metabolism; purine nucleoside salvage.</text>
</comment>
<evidence type="ECO:0000256" key="8">
    <source>
        <dbReference type="ARBA" id="ARBA00048556"/>
    </source>
</evidence>
<dbReference type="GO" id="GO:0004731">
    <property type="term" value="F:purine-nucleoside phosphorylase activity"/>
    <property type="evidence" value="ECO:0007669"/>
    <property type="project" value="UniProtKB-EC"/>
</dbReference>
<dbReference type="EC" id="2.4.2.1" evidence="4"/>
<organism evidence="10 11">
    <name type="scientific">Haloplasma contractile SSD-17B</name>
    <dbReference type="NCBI Taxonomy" id="1033810"/>
    <lineage>
        <taxon>Bacteria</taxon>
        <taxon>Bacillati</taxon>
        <taxon>Mycoplasmatota</taxon>
        <taxon>Mollicutes</taxon>
        <taxon>Haloplasmatales</taxon>
        <taxon>Haloplasmataceae</taxon>
        <taxon>Haloplasma</taxon>
    </lineage>
</organism>
<sequence>MHYYYKVIYARDYIRSKTNLVPTIGIILGMETVINFDFLEQKRIIPASSIPFFPSYFLENQHKELTIRPSLLDLNDLYNENLMDRVKIVAYNNDIPMNEGILTWLTGPSFETPTEISALKQLGADAVFSALVPWAIVLVTEV</sequence>
<evidence type="ECO:0000313" key="11">
    <source>
        <dbReference type="Proteomes" id="UP000005707"/>
    </source>
</evidence>
<dbReference type="AlphaFoldDB" id="F7PUB4"/>
<comment type="catalytic activity">
    <reaction evidence="8">
        <text>a purine 2'-deoxy-D-ribonucleoside + phosphate = a purine nucleobase + 2-deoxy-alpha-D-ribose 1-phosphate</text>
        <dbReference type="Rhea" id="RHEA:36431"/>
        <dbReference type="ChEBI" id="CHEBI:26386"/>
        <dbReference type="ChEBI" id="CHEBI:43474"/>
        <dbReference type="ChEBI" id="CHEBI:57259"/>
        <dbReference type="ChEBI" id="CHEBI:142361"/>
        <dbReference type="EC" id="2.4.2.1"/>
    </reaction>
</comment>
<protein>
    <recommendedName>
        <fullName evidence="4">purine-nucleoside phosphorylase</fullName>
        <ecNumber evidence="4">2.4.2.1</ecNumber>
    </recommendedName>
    <alternativeName>
        <fullName evidence="7">Inosine-guanosine phosphorylase</fullName>
    </alternativeName>
</protein>
<evidence type="ECO:0000256" key="1">
    <source>
        <dbReference type="ARBA" id="ARBA00002678"/>
    </source>
</evidence>
<comment type="caution">
    <text evidence="10">The sequence shown here is derived from an EMBL/GenBank/DDBJ whole genome shotgun (WGS) entry which is preliminary data.</text>
</comment>
<dbReference type="Proteomes" id="UP000005707">
    <property type="component" value="Unassembled WGS sequence"/>
</dbReference>
<dbReference type="SUPFAM" id="SSF53167">
    <property type="entry name" value="Purine and uridine phosphorylases"/>
    <property type="match status" value="1"/>
</dbReference>
<gene>
    <name evidence="10" type="ORF">HLPCO_002183</name>
</gene>